<evidence type="ECO:0000313" key="4">
    <source>
        <dbReference type="Proteomes" id="UP001589709"/>
    </source>
</evidence>
<feature type="compositionally biased region" description="Low complexity" evidence="2">
    <location>
        <begin position="69"/>
        <end position="81"/>
    </location>
</feature>
<keyword evidence="1" id="KW-0624">Polysaccharide degradation</keyword>
<evidence type="ECO:0000313" key="3">
    <source>
        <dbReference type="EMBL" id="MFB9465924.1"/>
    </source>
</evidence>
<protein>
    <submittedName>
        <fullName evidence="3">Uncharacterized protein</fullName>
    </submittedName>
</protein>
<keyword evidence="1" id="KW-0378">Hydrolase</keyword>
<dbReference type="EMBL" id="JBHMCY010000056">
    <property type="protein sequence ID" value="MFB9465924.1"/>
    <property type="molecule type" value="Genomic_DNA"/>
</dbReference>
<organism evidence="3 4">
    <name type="scientific">Streptomyces cinereospinus</name>
    <dbReference type="NCBI Taxonomy" id="285561"/>
    <lineage>
        <taxon>Bacteria</taxon>
        <taxon>Bacillati</taxon>
        <taxon>Actinomycetota</taxon>
        <taxon>Actinomycetes</taxon>
        <taxon>Kitasatosporales</taxon>
        <taxon>Streptomycetaceae</taxon>
        <taxon>Streptomyces</taxon>
    </lineage>
</organism>
<comment type="similarity">
    <text evidence="1">Belongs to the glycosyl hydrolase 9 (cellulase E) family.</text>
</comment>
<dbReference type="PROSITE" id="PS00698">
    <property type="entry name" value="GH9_3"/>
    <property type="match status" value="1"/>
</dbReference>
<reference evidence="3 4" key="1">
    <citation type="submission" date="2024-09" db="EMBL/GenBank/DDBJ databases">
        <authorList>
            <person name="Sun Q."/>
            <person name="Mori K."/>
        </authorList>
    </citation>
    <scope>NUCLEOTIDE SEQUENCE [LARGE SCALE GENOMIC DNA]</scope>
    <source>
        <strain evidence="3 4">JCM 6917</strain>
    </source>
</reference>
<sequence>MTASAVWERSHRQDPYAQSRLRGCVGQLCYVDDIQCWSTNETTVNWNAALARMASFVADQGRPPPTGPANPANPAGPADRR</sequence>
<dbReference type="InterPro" id="IPR012341">
    <property type="entry name" value="6hp_glycosidase-like_sf"/>
</dbReference>
<proteinExistence type="inferred from homology"/>
<dbReference type="Proteomes" id="UP001589709">
    <property type="component" value="Unassembled WGS sequence"/>
</dbReference>
<name>A0ABV5N806_9ACTN</name>
<evidence type="ECO:0000256" key="2">
    <source>
        <dbReference type="SAM" id="MobiDB-lite"/>
    </source>
</evidence>
<dbReference type="RefSeq" id="WP_381348765.1">
    <property type="nucleotide sequence ID" value="NZ_JBHMCY010000056.1"/>
</dbReference>
<dbReference type="InterPro" id="IPR033126">
    <property type="entry name" value="Glyco_hydro_9_Asp/Glu_AS"/>
</dbReference>
<dbReference type="Gene3D" id="1.50.10.10">
    <property type="match status" value="1"/>
</dbReference>
<keyword evidence="4" id="KW-1185">Reference proteome</keyword>
<gene>
    <name evidence="3" type="ORF">ACFF45_25255</name>
</gene>
<feature type="active site" evidence="1">
    <location>
        <position position="32"/>
    </location>
</feature>
<keyword evidence="1" id="KW-0119">Carbohydrate metabolism</keyword>
<dbReference type="SUPFAM" id="SSF48208">
    <property type="entry name" value="Six-hairpin glycosidases"/>
    <property type="match status" value="1"/>
</dbReference>
<evidence type="ECO:0000256" key="1">
    <source>
        <dbReference type="PROSITE-ProRule" id="PRU10060"/>
    </source>
</evidence>
<accession>A0ABV5N806</accession>
<comment type="caution">
    <text evidence="3">The sequence shown here is derived from an EMBL/GenBank/DDBJ whole genome shotgun (WGS) entry which is preliminary data.</text>
</comment>
<feature type="active site" evidence="1">
    <location>
        <position position="41"/>
    </location>
</feature>
<keyword evidence="1" id="KW-0326">Glycosidase</keyword>
<dbReference type="InterPro" id="IPR008928">
    <property type="entry name" value="6-hairpin_glycosidase_sf"/>
</dbReference>
<feature type="region of interest" description="Disordered" evidence="2">
    <location>
        <begin position="57"/>
        <end position="81"/>
    </location>
</feature>